<evidence type="ECO:0000256" key="1">
    <source>
        <dbReference type="SAM" id="MobiDB-lite"/>
    </source>
</evidence>
<dbReference type="HOGENOM" id="CLU_2589840_0_0_1"/>
<feature type="compositionally biased region" description="Polar residues" evidence="1">
    <location>
        <begin position="8"/>
        <end position="36"/>
    </location>
</feature>
<proteinExistence type="predicted"/>
<reference evidence="2" key="2">
    <citation type="submission" date="2012-05" db="EMBL/GenBank/DDBJ databases">
        <title>The Genome Annotation of Fusarium oxysporum II5.</title>
        <authorList>
            <consortium name="The Broad Institute Genomics Platform"/>
            <person name="Ma L.-J."/>
            <person name="Corby-Kistler H."/>
            <person name="Broz K."/>
            <person name="Gale L.R."/>
            <person name="Jonkers W."/>
            <person name="O'Donnell K."/>
            <person name="Ploetz R."/>
            <person name="Steinberg C."/>
            <person name="Schwartz D.C."/>
            <person name="VanEtten H."/>
            <person name="Zhou S."/>
            <person name="Young S.K."/>
            <person name="Zeng Q."/>
            <person name="Gargeya S."/>
            <person name="Fitzgerald M."/>
            <person name="Abouelleil A."/>
            <person name="Alvarado L."/>
            <person name="Chapman S.B."/>
            <person name="Gainer-Dewar J."/>
            <person name="Goldberg J."/>
            <person name="Griggs A."/>
            <person name="Gujja S."/>
            <person name="Hansen M."/>
            <person name="Howarth C."/>
            <person name="Imamovic A."/>
            <person name="Ireland A."/>
            <person name="Larimer J."/>
            <person name="McCowan C."/>
            <person name="Murphy C."/>
            <person name="Pearson M."/>
            <person name="Poon T.W."/>
            <person name="Priest M."/>
            <person name="Roberts A."/>
            <person name="Saif S."/>
            <person name="Shea T."/>
            <person name="Sykes S."/>
            <person name="Wortman J."/>
            <person name="Nusbaum C."/>
            <person name="Birren B."/>
        </authorList>
    </citation>
    <scope>NUCLEOTIDE SEQUENCE</scope>
    <source>
        <strain evidence="2">54006</strain>
    </source>
</reference>
<dbReference type="EMBL" id="JH658288">
    <property type="protein sequence ID" value="EXL97958.1"/>
    <property type="molecule type" value="Genomic_DNA"/>
</dbReference>
<feature type="region of interest" description="Disordered" evidence="1">
    <location>
        <begin position="1"/>
        <end position="66"/>
    </location>
</feature>
<dbReference type="AlphaFoldDB" id="X0J9Q7"/>
<dbReference type="Proteomes" id="UP000030685">
    <property type="component" value="Unassembled WGS sequence"/>
</dbReference>
<accession>X0J9Q7</accession>
<gene>
    <name evidence="2" type="ORF">FOIG_10248</name>
</gene>
<name>X0J9Q7_FUSO5</name>
<dbReference type="VEuPathDB" id="FungiDB:FOIG_10248"/>
<dbReference type="GeneID" id="42035423"/>
<evidence type="ECO:0000313" key="2">
    <source>
        <dbReference type="EMBL" id="EXL97958.1"/>
    </source>
</evidence>
<reference evidence="2" key="1">
    <citation type="submission" date="2011-11" db="EMBL/GenBank/DDBJ databases">
        <title>The Genome Sequence of Fusarium oxysporum II5.</title>
        <authorList>
            <consortium name="The Broad Institute Genome Sequencing Platform"/>
            <person name="Ma L.-J."/>
            <person name="Gale L.R."/>
            <person name="Schwartz D.C."/>
            <person name="Zhou S."/>
            <person name="Corby-Kistler H."/>
            <person name="Young S.K."/>
            <person name="Zeng Q."/>
            <person name="Gargeya S."/>
            <person name="Fitzgerald M."/>
            <person name="Haas B."/>
            <person name="Abouelleil A."/>
            <person name="Alvarado L."/>
            <person name="Arachchi H.M."/>
            <person name="Berlin A."/>
            <person name="Brown A."/>
            <person name="Chapman S.B."/>
            <person name="Chen Z."/>
            <person name="Dunbar C."/>
            <person name="Freedman E."/>
            <person name="Gearin G."/>
            <person name="Goldberg J."/>
            <person name="Griggs A."/>
            <person name="Gujja S."/>
            <person name="Heiman D."/>
            <person name="Howarth C."/>
            <person name="Larson L."/>
            <person name="Lui A."/>
            <person name="MacDonald P.J.P."/>
            <person name="Montmayeur A."/>
            <person name="Murphy C."/>
            <person name="Neiman D."/>
            <person name="Pearson M."/>
            <person name="Priest M."/>
            <person name="Roberts A."/>
            <person name="Saif S."/>
            <person name="Shea T."/>
            <person name="Shenoy N."/>
            <person name="Sisk P."/>
            <person name="Stolte C."/>
            <person name="Sykes S."/>
            <person name="Wortman J."/>
            <person name="Nusbaum C."/>
            <person name="Birren B."/>
        </authorList>
    </citation>
    <scope>NUCLEOTIDE SEQUENCE [LARGE SCALE GENOMIC DNA]</scope>
    <source>
        <strain evidence="2">54006</strain>
    </source>
</reference>
<dbReference type="RefSeq" id="XP_031060048.1">
    <property type="nucleotide sequence ID" value="XM_031210570.1"/>
</dbReference>
<organism evidence="2">
    <name type="scientific">Fusarium odoratissimum (strain NRRL 54006)</name>
    <dbReference type="NCBI Taxonomy" id="1089451"/>
    <lineage>
        <taxon>Eukaryota</taxon>
        <taxon>Fungi</taxon>
        <taxon>Dikarya</taxon>
        <taxon>Ascomycota</taxon>
        <taxon>Pezizomycotina</taxon>
        <taxon>Sordariomycetes</taxon>
        <taxon>Hypocreomycetidae</taxon>
        <taxon>Hypocreales</taxon>
        <taxon>Nectriaceae</taxon>
        <taxon>Fusarium</taxon>
        <taxon>Fusarium oxysporum species complex</taxon>
        <taxon>Fusarium oxysporum f. sp. cubense (strain race 4)</taxon>
    </lineage>
</organism>
<sequence length="80" mass="8639">MAVEPSTGALTTSRTSGKITSAGQLESPTYKQSNTRMSEDSRTYDLPNVGTRKGLGRECGNSEDDGELHFEWESAIGLLD</sequence>
<protein>
    <submittedName>
        <fullName evidence="2">Uncharacterized protein</fullName>
    </submittedName>
</protein>